<feature type="coiled-coil region" evidence="1">
    <location>
        <begin position="100"/>
        <end position="127"/>
    </location>
</feature>
<name>A0AAN8A1N0_9PEZI</name>
<comment type="caution">
    <text evidence="2">The sequence shown here is derived from an EMBL/GenBank/DDBJ whole genome shotgun (WGS) entry which is preliminary data.</text>
</comment>
<sequence>MNGSSIVPPEGQGSDAVNKINAYSMAIETMLMTAHEKIMHISTPLENKIVQALEDAKTNPGIAPTLRMRFSDAERQIVLEAYEAAIEGFNKTAACLVAAADHFEKNSKELREVAKRYEALADRYQASELPDKTLKMIELREEAAADYAKAMETDNLAAKARENGAKLQPQVALLRYTCMVLRPAQY</sequence>
<dbReference type="AlphaFoldDB" id="A0AAN8A1N0"/>
<proteinExistence type="predicted"/>
<dbReference type="Proteomes" id="UP001310594">
    <property type="component" value="Unassembled WGS sequence"/>
</dbReference>
<gene>
    <name evidence="2" type="ORF">LTR97_006418</name>
</gene>
<keyword evidence="1" id="KW-0175">Coiled coil</keyword>
<accession>A0AAN8A1N0</accession>
<evidence type="ECO:0000256" key="1">
    <source>
        <dbReference type="SAM" id="Coils"/>
    </source>
</evidence>
<evidence type="ECO:0000313" key="2">
    <source>
        <dbReference type="EMBL" id="KAK5698770.1"/>
    </source>
</evidence>
<dbReference type="EMBL" id="JAVRQU010000009">
    <property type="protein sequence ID" value="KAK5698770.1"/>
    <property type="molecule type" value="Genomic_DNA"/>
</dbReference>
<evidence type="ECO:0000313" key="3">
    <source>
        <dbReference type="Proteomes" id="UP001310594"/>
    </source>
</evidence>
<protein>
    <submittedName>
        <fullName evidence="2">Uncharacterized protein</fullName>
    </submittedName>
</protein>
<organism evidence="2 3">
    <name type="scientific">Elasticomyces elasticus</name>
    <dbReference type="NCBI Taxonomy" id="574655"/>
    <lineage>
        <taxon>Eukaryota</taxon>
        <taxon>Fungi</taxon>
        <taxon>Dikarya</taxon>
        <taxon>Ascomycota</taxon>
        <taxon>Pezizomycotina</taxon>
        <taxon>Dothideomycetes</taxon>
        <taxon>Dothideomycetidae</taxon>
        <taxon>Mycosphaerellales</taxon>
        <taxon>Teratosphaeriaceae</taxon>
        <taxon>Elasticomyces</taxon>
    </lineage>
</organism>
<reference evidence="2" key="1">
    <citation type="submission" date="2023-08" db="EMBL/GenBank/DDBJ databases">
        <title>Black Yeasts Isolated from many extreme environments.</title>
        <authorList>
            <person name="Coleine C."/>
            <person name="Stajich J.E."/>
            <person name="Selbmann L."/>
        </authorList>
    </citation>
    <scope>NUCLEOTIDE SEQUENCE</scope>
    <source>
        <strain evidence="2">CCFEE 5810</strain>
    </source>
</reference>